<name>A0A4Y2DQT7_ARAVE</name>
<evidence type="ECO:0000313" key="2">
    <source>
        <dbReference type="EMBL" id="GBM18386.1"/>
    </source>
</evidence>
<sequence length="74" mass="8285">MPQFDARAQFGHHYQGTPNWGHHEHVDEKLPDNNTRAISGPQSDEEDDTSAGIPPLNFRKAPSEGRLAPPLRMI</sequence>
<organism evidence="2 3">
    <name type="scientific">Araneus ventricosus</name>
    <name type="common">Orbweaver spider</name>
    <name type="synonym">Epeira ventricosa</name>
    <dbReference type="NCBI Taxonomy" id="182803"/>
    <lineage>
        <taxon>Eukaryota</taxon>
        <taxon>Metazoa</taxon>
        <taxon>Ecdysozoa</taxon>
        <taxon>Arthropoda</taxon>
        <taxon>Chelicerata</taxon>
        <taxon>Arachnida</taxon>
        <taxon>Araneae</taxon>
        <taxon>Araneomorphae</taxon>
        <taxon>Entelegynae</taxon>
        <taxon>Araneoidea</taxon>
        <taxon>Araneidae</taxon>
        <taxon>Araneus</taxon>
    </lineage>
</organism>
<feature type="region of interest" description="Disordered" evidence="1">
    <location>
        <begin position="1"/>
        <end position="74"/>
    </location>
</feature>
<evidence type="ECO:0000313" key="3">
    <source>
        <dbReference type="Proteomes" id="UP000499080"/>
    </source>
</evidence>
<protein>
    <submittedName>
        <fullName evidence="2">Uncharacterized protein</fullName>
    </submittedName>
</protein>
<feature type="compositionally biased region" description="Polar residues" evidence="1">
    <location>
        <begin position="32"/>
        <end position="42"/>
    </location>
</feature>
<reference evidence="2 3" key="1">
    <citation type="journal article" date="2019" name="Sci. Rep.">
        <title>Orb-weaving spider Araneus ventricosus genome elucidates the spidroin gene catalogue.</title>
        <authorList>
            <person name="Kono N."/>
            <person name="Nakamura H."/>
            <person name="Ohtoshi R."/>
            <person name="Moran D.A.P."/>
            <person name="Shinohara A."/>
            <person name="Yoshida Y."/>
            <person name="Fujiwara M."/>
            <person name="Mori M."/>
            <person name="Tomita M."/>
            <person name="Arakawa K."/>
        </authorList>
    </citation>
    <scope>NUCLEOTIDE SEQUENCE [LARGE SCALE GENOMIC DNA]</scope>
</reference>
<dbReference type="AlphaFoldDB" id="A0A4Y2DQT7"/>
<dbReference type="Proteomes" id="UP000499080">
    <property type="component" value="Unassembled WGS sequence"/>
</dbReference>
<comment type="caution">
    <text evidence="2">The sequence shown here is derived from an EMBL/GenBank/DDBJ whole genome shotgun (WGS) entry which is preliminary data.</text>
</comment>
<feature type="compositionally biased region" description="Basic and acidic residues" evidence="1">
    <location>
        <begin position="21"/>
        <end position="31"/>
    </location>
</feature>
<gene>
    <name evidence="2" type="ORF">AVEN_72730_1</name>
</gene>
<dbReference type="EMBL" id="BGPR01000403">
    <property type="protein sequence ID" value="GBM18386.1"/>
    <property type="molecule type" value="Genomic_DNA"/>
</dbReference>
<proteinExistence type="predicted"/>
<keyword evidence="3" id="KW-1185">Reference proteome</keyword>
<evidence type="ECO:0000256" key="1">
    <source>
        <dbReference type="SAM" id="MobiDB-lite"/>
    </source>
</evidence>
<accession>A0A4Y2DQT7</accession>